<dbReference type="AlphaFoldDB" id="A0A2K1JZY0"/>
<dbReference type="PaxDb" id="3218-PP1S67_263V6.1"/>
<reference evidence="1 3" key="1">
    <citation type="journal article" date="2008" name="Science">
        <title>The Physcomitrella genome reveals evolutionary insights into the conquest of land by plants.</title>
        <authorList>
            <person name="Rensing S."/>
            <person name="Lang D."/>
            <person name="Zimmer A."/>
            <person name="Terry A."/>
            <person name="Salamov A."/>
            <person name="Shapiro H."/>
            <person name="Nishiyama T."/>
            <person name="Perroud P.-F."/>
            <person name="Lindquist E."/>
            <person name="Kamisugi Y."/>
            <person name="Tanahashi T."/>
            <person name="Sakakibara K."/>
            <person name="Fujita T."/>
            <person name="Oishi K."/>
            <person name="Shin-I T."/>
            <person name="Kuroki Y."/>
            <person name="Toyoda A."/>
            <person name="Suzuki Y."/>
            <person name="Hashimoto A."/>
            <person name="Yamaguchi K."/>
            <person name="Sugano A."/>
            <person name="Kohara Y."/>
            <person name="Fujiyama A."/>
            <person name="Anterola A."/>
            <person name="Aoki S."/>
            <person name="Ashton N."/>
            <person name="Barbazuk W.B."/>
            <person name="Barker E."/>
            <person name="Bennetzen J."/>
            <person name="Bezanilla M."/>
            <person name="Blankenship R."/>
            <person name="Cho S.H."/>
            <person name="Dutcher S."/>
            <person name="Estelle M."/>
            <person name="Fawcett J.A."/>
            <person name="Gundlach H."/>
            <person name="Hanada K."/>
            <person name="Heyl A."/>
            <person name="Hicks K.A."/>
            <person name="Hugh J."/>
            <person name="Lohr M."/>
            <person name="Mayer K."/>
            <person name="Melkozernov A."/>
            <person name="Murata T."/>
            <person name="Nelson D."/>
            <person name="Pils B."/>
            <person name="Prigge M."/>
            <person name="Reiss B."/>
            <person name="Renner T."/>
            <person name="Rombauts S."/>
            <person name="Rushton P."/>
            <person name="Sanderfoot A."/>
            <person name="Schween G."/>
            <person name="Shiu S.-H."/>
            <person name="Stueber K."/>
            <person name="Theodoulou F.L."/>
            <person name="Tu H."/>
            <person name="Van de Peer Y."/>
            <person name="Verrier P.J."/>
            <person name="Waters E."/>
            <person name="Wood A."/>
            <person name="Yang L."/>
            <person name="Cove D."/>
            <person name="Cuming A."/>
            <person name="Hasebe M."/>
            <person name="Lucas S."/>
            <person name="Mishler D.B."/>
            <person name="Reski R."/>
            <person name="Grigoriev I."/>
            <person name="Quatrano R.S."/>
            <person name="Boore J.L."/>
        </authorList>
    </citation>
    <scope>NUCLEOTIDE SEQUENCE [LARGE SCALE GENOMIC DNA]</scope>
    <source>
        <strain evidence="2 3">cv. Gransden 2004</strain>
    </source>
</reference>
<dbReference type="Gramene" id="Pp3c10_21210V3.1">
    <property type="protein sequence ID" value="Pp3c10_21210V3.1"/>
    <property type="gene ID" value="Pp3c10_21210"/>
</dbReference>
<evidence type="ECO:0000313" key="2">
    <source>
        <dbReference type="EnsemblPlants" id="Pp3c10_21210V3.1"/>
    </source>
</evidence>
<proteinExistence type="predicted"/>
<dbReference type="InParanoid" id="A0A2K1JZY0"/>
<evidence type="ECO:0000313" key="3">
    <source>
        <dbReference type="Proteomes" id="UP000006727"/>
    </source>
</evidence>
<sequence>MGHFNSLQDLFSQLSLSITSRIMGQGKIPVSHSIPDGRPACVATPSPWHFVYYNLEFSFSRSRFGRTRFSAKYHIYWVPILSRRRRRRSSSSTFIQRSTLLNASQRIVSFWFGF</sequence>
<dbReference type="Proteomes" id="UP000006727">
    <property type="component" value="Chromosome 10"/>
</dbReference>
<dbReference type="EMBL" id="ABEU02000010">
    <property type="protein sequence ID" value="PNR47083.1"/>
    <property type="molecule type" value="Genomic_DNA"/>
</dbReference>
<organism evidence="1">
    <name type="scientific">Physcomitrium patens</name>
    <name type="common">Spreading-leaved earth moss</name>
    <name type="synonym">Physcomitrella patens</name>
    <dbReference type="NCBI Taxonomy" id="3218"/>
    <lineage>
        <taxon>Eukaryota</taxon>
        <taxon>Viridiplantae</taxon>
        <taxon>Streptophyta</taxon>
        <taxon>Embryophyta</taxon>
        <taxon>Bryophyta</taxon>
        <taxon>Bryophytina</taxon>
        <taxon>Bryopsida</taxon>
        <taxon>Funariidae</taxon>
        <taxon>Funariales</taxon>
        <taxon>Funariaceae</taxon>
        <taxon>Physcomitrium</taxon>
    </lineage>
</organism>
<keyword evidence="3" id="KW-1185">Reference proteome</keyword>
<gene>
    <name evidence="1" type="ORF">PHYPA_014203</name>
</gene>
<accession>A0A2K1JZY0</accession>
<protein>
    <submittedName>
        <fullName evidence="1 2">Uncharacterized protein</fullName>
    </submittedName>
</protein>
<name>A0A2K1JZY0_PHYPA</name>
<evidence type="ECO:0000313" key="1">
    <source>
        <dbReference type="EMBL" id="PNR47083.1"/>
    </source>
</evidence>
<reference evidence="1 3" key="2">
    <citation type="journal article" date="2018" name="Plant J.">
        <title>The Physcomitrella patens chromosome-scale assembly reveals moss genome structure and evolution.</title>
        <authorList>
            <person name="Lang D."/>
            <person name="Ullrich K.K."/>
            <person name="Murat F."/>
            <person name="Fuchs J."/>
            <person name="Jenkins J."/>
            <person name="Haas F.B."/>
            <person name="Piednoel M."/>
            <person name="Gundlach H."/>
            <person name="Van Bel M."/>
            <person name="Meyberg R."/>
            <person name="Vives C."/>
            <person name="Morata J."/>
            <person name="Symeonidi A."/>
            <person name="Hiss M."/>
            <person name="Muchero W."/>
            <person name="Kamisugi Y."/>
            <person name="Saleh O."/>
            <person name="Blanc G."/>
            <person name="Decker E.L."/>
            <person name="van Gessel N."/>
            <person name="Grimwood J."/>
            <person name="Hayes R.D."/>
            <person name="Graham S.W."/>
            <person name="Gunter L.E."/>
            <person name="McDaniel S.F."/>
            <person name="Hoernstein S.N.W."/>
            <person name="Larsson A."/>
            <person name="Li F.W."/>
            <person name="Perroud P.F."/>
            <person name="Phillips J."/>
            <person name="Ranjan P."/>
            <person name="Rokshar D.S."/>
            <person name="Rothfels C.J."/>
            <person name="Schneider L."/>
            <person name="Shu S."/>
            <person name="Stevenson D.W."/>
            <person name="Thummler F."/>
            <person name="Tillich M."/>
            <person name="Villarreal Aguilar J.C."/>
            <person name="Widiez T."/>
            <person name="Wong G.K."/>
            <person name="Wymore A."/>
            <person name="Zhang Y."/>
            <person name="Zimmer A.D."/>
            <person name="Quatrano R.S."/>
            <person name="Mayer K.F.X."/>
            <person name="Goodstein D."/>
            <person name="Casacuberta J.M."/>
            <person name="Vandepoele K."/>
            <person name="Reski R."/>
            <person name="Cuming A.C."/>
            <person name="Tuskan G.A."/>
            <person name="Maumus F."/>
            <person name="Salse J."/>
            <person name="Schmutz J."/>
            <person name="Rensing S.A."/>
        </authorList>
    </citation>
    <scope>NUCLEOTIDE SEQUENCE [LARGE SCALE GENOMIC DNA]</scope>
    <source>
        <strain evidence="2 3">cv. Gransden 2004</strain>
    </source>
</reference>
<reference evidence="2" key="3">
    <citation type="submission" date="2020-12" db="UniProtKB">
        <authorList>
            <consortium name="EnsemblPlants"/>
        </authorList>
    </citation>
    <scope>IDENTIFICATION</scope>
</reference>
<dbReference type="EnsemblPlants" id="Pp3c10_21210V3.1">
    <property type="protein sequence ID" value="Pp3c10_21210V3.1"/>
    <property type="gene ID" value="Pp3c10_21210"/>
</dbReference>